<dbReference type="RefSeq" id="WP_009496334.1">
    <property type="nucleotide sequence ID" value="NZ_CP009223.1"/>
</dbReference>
<feature type="binding site" evidence="3">
    <location>
        <position position="235"/>
    </location>
    <ligand>
        <name>NADP(+)</name>
        <dbReference type="ChEBI" id="CHEBI:58349"/>
    </ligand>
</feature>
<comment type="subunit">
    <text evidence="3">Homodimer.</text>
</comment>
<feature type="active site" description="Proton acceptor" evidence="3">
    <location>
        <position position="64"/>
    </location>
</feature>
<dbReference type="PATRIC" id="fig|759620.7.peg.858"/>
<keyword evidence="6" id="KW-1185">Reference proteome</keyword>
<dbReference type="EMBL" id="CP009223">
    <property type="protein sequence ID" value="AIM63150.1"/>
    <property type="molecule type" value="Genomic_DNA"/>
</dbReference>
<dbReference type="InterPro" id="IPR013708">
    <property type="entry name" value="Shikimate_DH-bd_N"/>
</dbReference>
<organism evidence="5 6">
    <name type="scientific">Weissella ceti</name>
    <dbReference type="NCBI Taxonomy" id="759620"/>
    <lineage>
        <taxon>Bacteria</taxon>
        <taxon>Bacillati</taxon>
        <taxon>Bacillota</taxon>
        <taxon>Bacilli</taxon>
        <taxon>Lactobacillales</taxon>
        <taxon>Lactobacillaceae</taxon>
        <taxon>Weissella</taxon>
    </lineage>
</organism>
<dbReference type="Pfam" id="PF08501">
    <property type="entry name" value="Shikimate_dh_N"/>
    <property type="match status" value="1"/>
</dbReference>
<dbReference type="KEGG" id="wct:WS74_0898"/>
<feature type="binding site" evidence="3">
    <location>
        <position position="60"/>
    </location>
    <ligand>
        <name>shikimate</name>
        <dbReference type="ChEBI" id="CHEBI:36208"/>
    </ligand>
</feature>
<comment type="similarity">
    <text evidence="3">Belongs to the shikimate dehydrogenase family.</text>
</comment>
<dbReference type="UniPathway" id="UPA00053">
    <property type="reaction ID" value="UER00087"/>
</dbReference>
<dbReference type="GO" id="GO:0009073">
    <property type="term" value="P:aromatic amino acid family biosynthetic process"/>
    <property type="evidence" value="ECO:0007669"/>
    <property type="project" value="UniProtKB-KW"/>
</dbReference>
<dbReference type="GO" id="GO:0005829">
    <property type="term" value="C:cytosol"/>
    <property type="evidence" value="ECO:0007669"/>
    <property type="project" value="TreeGrafter"/>
</dbReference>
<proteinExistence type="inferred from homology"/>
<dbReference type="GO" id="GO:0004764">
    <property type="term" value="F:shikimate 3-dehydrogenase (NADP+) activity"/>
    <property type="evidence" value="ECO:0007669"/>
    <property type="project" value="UniProtKB-UniRule"/>
</dbReference>
<dbReference type="InterPro" id="IPR036291">
    <property type="entry name" value="NAD(P)-bd_dom_sf"/>
</dbReference>
<keyword evidence="3" id="KW-0028">Amino-acid biosynthesis</keyword>
<feature type="binding site" evidence="3">
    <location>
        <position position="101"/>
    </location>
    <ligand>
        <name>shikimate</name>
        <dbReference type="ChEBI" id="CHEBI:36208"/>
    </ligand>
</feature>
<dbReference type="Proteomes" id="UP000029079">
    <property type="component" value="Chromosome"/>
</dbReference>
<dbReference type="EC" id="1.1.1.25" evidence="3"/>
<accession>A0A075TZQ7</accession>
<dbReference type="InterPro" id="IPR046346">
    <property type="entry name" value="Aminoacid_DH-like_N_sf"/>
</dbReference>
<feature type="binding site" evidence="3">
    <location>
        <position position="242"/>
    </location>
    <ligand>
        <name>shikimate</name>
        <dbReference type="ChEBI" id="CHEBI:36208"/>
    </ligand>
</feature>
<keyword evidence="2 3" id="KW-0057">Aromatic amino acid biosynthesis</keyword>
<keyword evidence="3" id="KW-0521">NADP</keyword>
<dbReference type="SUPFAM" id="SSF53223">
    <property type="entry name" value="Aminoacid dehydrogenase-like, N-terminal domain"/>
    <property type="match status" value="1"/>
</dbReference>
<evidence type="ECO:0000256" key="1">
    <source>
        <dbReference type="ARBA" id="ARBA00004871"/>
    </source>
</evidence>
<dbReference type="KEGG" id="wci:WS105_0896"/>
<dbReference type="PANTHER" id="PTHR21089">
    <property type="entry name" value="SHIKIMATE DEHYDROGENASE"/>
    <property type="match status" value="1"/>
</dbReference>
<dbReference type="GO" id="GO:0050661">
    <property type="term" value="F:NADP binding"/>
    <property type="evidence" value="ECO:0007669"/>
    <property type="project" value="TreeGrafter"/>
</dbReference>
<dbReference type="Gene3D" id="3.40.50.720">
    <property type="entry name" value="NAD(P)-binding Rossmann-like Domain"/>
    <property type="match status" value="1"/>
</dbReference>
<comment type="pathway">
    <text evidence="1 3">Metabolic intermediate biosynthesis; chorismate biosynthesis; chorismate from D-erythrose 4-phosphate and phosphoenolpyruvate: step 4/7.</text>
</comment>
<evidence type="ECO:0000256" key="2">
    <source>
        <dbReference type="ARBA" id="ARBA00023141"/>
    </source>
</evidence>
<dbReference type="GO" id="GO:0019632">
    <property type="term" value="P:shikimate metabolic process"/>
    <property type="evidence" value="ECO:0007669"/>
    <property type="project" value="TreeGrafter"/>
</dbReference>
<evidence type="ECO:0000256" key="3">
    <source>
        <dbReference type="HAMAP-Rule" id="MF_00222"/>
    </source>
</evidence>
<keyword evidence="3" id="KW-0560">Oxidoreductase</keyword>
<dbReference type="Gene3D" id="3.40.50.10860">
    <property type="entry name" value="Leucine Dehydrogenase, chain A, domain 1"/>
    <property type="match status" value="1"/>
</dbReference>
<reference evidence="6" key="2">
    <citation type="submission" date="2014-08" db="EMBL/GenBank/DDBJ databases">
        <title>Complete genome of Weissella ceti strain WS74 isolated from diseased rainbow trout in Brazil.</title>
        <authorList>
            <person name="Figueiredo H.C.P."/>
            <person name="Leal C.A.G."/>
            <person name="Pereira F.L."/>
            <person name="Soares S.C."/>
            <person name="Dorella F.A."/>
            <person name="Carvalho A.F."/>
            <person name="Azevedo V.A.C."/>
        </authorList>
    </citation>
    <scope>NUCLEOTIDE SEQUENCE [LARGE SCALE GENOMIC DNA]</scope>
    <source>
        <strain evidence="6">WS74</strain>
    </source>
</reference>
<feature type="binding site" evidence="3">
    <location>
        <position position="85"/>
    </location>
    <ligand>
        <name>shikimate</name>
        <dbReference type="ChEBI" id="CHEBI:36208"/>
    </ligand>
</feature>
<reference evidence="5 6" key="1">
    <citation type="journal article" date="2014" name="Genome Announc.">
        <title>Complete Genome Sequences of Fish Pathogenic Weissella ceti Strains WS74 and WS105.</title>
        <authorList>
            <person name="Figueiredo H.C."/>
            <person name="Leal C.A."/>
            <person name="Dorella F.A."/>
            <person name="Carvalho A.F."/>
            <person name="Soares S.C."/>
            <person name="Pereira F.L."/>
            <person name="Azevedo V.A."/>
        </authorList>
    </citation>
    <scope>NUCLEOTIDE SEQUENCE [LARGE SCALE GENOMIC DNA]</scope>
    <source>
        <strain evidence="5 6">WS74</strain>
    </source>
</reference>
<dbReference type="STRING" id="759620.WS105_0896"/>
<comment type="caution">
    <text evidence="3">Lacks conserved residue(s) required for the propagation of feature annotation.</text>
</comment>
<feature type="binding site" evidence="3">
    <location>
        <begin position="14"/>
        <end position="16"/>
    </location>
    <ligand>
        <name>shikimate</name>
        <dbReference type="ChEBI" id="CHEBI:36208"/>
    </ligand>
</feature>
<dbReference type="SUPFAM" id="SSF51735">
    <property type="entry name" value="NAD(P)-binding Rossmann-fold domains"/>
    <property type="match status" value="1"/>
</dbReference>
<feature type="domain" description="Shikimate dehydrogenase substrate binding N-terminal" evidence="4">
    <location>
        <begin position="6"/>
        <end position="87"/>
    </location>
</feature>
<evidence type="ECO:0000313" key="5">
    <source>
        <dbReference type="EMBL" id="AIM63150.1"/>
    </source>
</evidence>
<dbReference type="GO" id="GO:0009423">
    <property type="term" value="P:chorismate biosynthetic process"/>
    <property type="evidence" value="ECO:0007669"/>
    <property type="project" value="UniProtKB-UniRule"/>
</dbReference>
<feature type="binding site" evidence="3">
    <location>
        <position position="211"/>
    </location>
    <ligand>
        <name>NADP(+)</name>
        <dbReference type="ChEBI" id="CHEBI:58349"/>
    </ligand>
</feature>
<comment type="function">
    <text evidence="3">Involved in the biosynthesis of the chorismate, which leads to the biosynthesis of aromatic amino acids. Catalyzes the reversible NADPH linked reduction of 3-dehydroshikimate (DHSA) to yield shikimate (SA).</text>
</comment>
<evidence type="ECO:0000259" key="4">
    <source>
        <dbReference type="Pfam" id="PF08501"/>
    </source>
</evidence>
<dbReference type="KEGG" id="wce:WS08_0832"/>
<feature type="binding site" evidence="3">
    <location>
        <position position="76"/>
    </location>
    <ligand>
        <name>NADP(+)</name>
        <dbReference type="ChEBI" id="CHEBI:58349"/>
    </ligand>
</feature>
<dbReference type="InterPro" id="IPR022893">
    <property type="entry name" value="Shikimate_DH_fam"/>
</dbReference>
<protein>
    <recommendedName>
        <fullName evidence="3">Shikimate dehydrogenase (NADP(+))</fullName>
        <shortName evidence="3">SDH</shortName>
        <ecNumber evidence="3">1.1.1.25</ecNumber>
    </recommendedName>
</protein>
<feature type="binding site" evidence="3">
    <location>
        <position position="213"/>
    </location>
    <ligand>
        <name>shikimate</name>
        <dbReference type="ChEBI" id="CHEBI:36208"/>
    </ligand>
</feature>
<dbReference type="AlphaFoldDB" id="A0A075TZQ7"/>
<sequence length="265" mass="29337">MQKFGLIGWPIEHSLSPNIHNAGFSAEGTNAEYTLVPIQPENFEHEIMDVLQTYQGLNVTTPYKQRVMSYLDVISDVAQKTGAVNTIYRGEDGLLYGDTTDGFGFWQSSHIKAGQNVVMIGCGGAARAIMATVPESVKLFILNRKSPRYEGYQEVVADLLGSDVHDIETFSDWAAVDVLIDATSVGLGSEETVLNQEQLALLPAKARVIDLKYRGQQLTPLLQKAQQIGLETMDGQAMLLEQAILSHQQWIQSEPHRESMMQALR</sequence>
<dbReference type="GO" id="GO:0008652">
    <property type="term" value="P:amino acid biosynthetic process"/>
    <property type="evidence" value="ECO:0007669"/>
    <property type="project" value="UniProtKB-KW"/>
</dbReference>
<dbReference type="PANTHER" id="PTHR21089:SF1">
    <property type="entry name" value="BIFUNCTIONAL 3-DEHYDROQUINATE DEHYDRATASE_SHIKIMATE DEHYDROGENASE, CHLOROPLASTIC"/>
    <property type="match status" value="1"/>
</dbReference>
<gene>
    <name evidence="3" type="primary">aroE</name>
    <name evidence="5" type="ORF">WS74_0898</name>
</gene>
<comment type="catalytic activity">
    <reaction evidence="3">
        <text>shikimate + NADP(+) = 3-dehydroshikimate + NADPH + H(+)</text>
        <dbReference type="Rhea" id="RHEA:17737"/>
        <dbReference type="ChEBI" id="CHEBI:15378"/>
        <dbReference type="ChEBI" id="CHEBI:16630"/>
        <dbReference type="ChEBI" id="CHEBI:36208"/>
        <dbReference type="ChEBI" id="CHEBI:57783"/>
        <dbReference type="ChEBI" id="CHEBI:58349"/>
        <dbReference type="EC" id="1.1.1.25"/>
    </reaction>
</comment>
<dbReference type="HAMAP" id="MF_00222">
    <property type="entry name" value="Shikimate_DH_AroE"/>
    <property type="match status" value="1"/>
</dbReference>
<evidence type="ECO:0000313" key="6">
    <source>
        <dbReference type="Proteomes" id="UP000029079"/>
    </source>
</evidence>
<dbReference type="OrthoDB" id="9792692at2"/>
<name>A0A075TZQ7_9LACO</name>